<organism evidence="12 13">
    <name type="scientific">Bacteriovorax antarcticus</name>
    <dbReference type="NCBI Taxonomy" id="3088717"/>
    <lineage>
        <taxon>Bacteria</taxon>
        <taxon>Pseudomonadati</taxon>
        <taxon>Bdellovibrionota</taxon>
        <taxon>Bacteriovoracia</taxon>
        <taxon>Bacteriovoracales</taxon>
        <taxon>Bacteriovoracaceae</taxon>
        <taxon>Bacteriovorax</taxon>
    </lineage>
</organism>
<evidence type="ECO:0000259" key="11">
    <source>
        <dbReference type="PROSITE" id="PS50928"/>
    </source>
</evidence>
<evidence type="ECO:0000256" key="6">
    <source>
        <dbReference type="ARBA" id="ARBA00022692"/>
    </source>
</evidence>
<keyword evidence="5 10" id="KW-0762">Sugar transport</keyword>
<evidence type="ECO:0000256" key="2">
    <source>
        <dbReference type="ARBA" id="ARBA00009047"/>
    </source>
</evidence>
<dbReference type="Pfam" id="PF16296">
    <property type="entry name" value="TM_PBP2_N"/>
    <property type="match status" value="1"/>
</dbReference>
<keyword evidence="4 10" id="KW-1003">Cell membrane</keyword>
<feature type="transmembrane region" description="Helical" evidence="9">
    <location>
        <begin position="238"/>
        <end position="259"/>
    </location>
</feature>
<dbReference type="SUPFAM" id="SSF161098">
    <property type="entry name" value="MetI-like"/>
    <property type="match status" value="1"/>
</dbReference>
<dbReference type="Pfam" id="PF00528">
    <property type="entry name" value="BPD_transp_1"/>
    <property type="match status" value="1"/>
</dbReference>
<feature type="transmembrane region" description="Helical" evidence="9">
    <location>
        <begin position="268"/>
        <end position="289"/>
    </location>
</feature>
<evidence type="ECO:0000256" key="8">
    <source>
        <dbReference type="ARBA" id="ARBA00023136"/>
    </source>
</evidence>
<feature type="transmembrane region" description="Helical" evidence="9">
    <location>
        <begin position="319"/>
        <end position="345"/>
    </location>
</feature>
<dbReference type="Gene3D" id="1.20.58.370">
    <property type="entry name" value="MalF N-terminal region-like"/>
    <property type="match status" value="1"/>
</dbReference>
<comment type="similarity">
    <text evidence="2 10">Belongs to the binding-protein-dependent transport system permease family. MalFG subfamily.</text>
</comment>
<evidence type="ECO:0000256" key="3">
    <source>
        <dbReference type="ARBA" id="ARBA00022448"/>
    </source>
</evidence>
<feature type="transmembrane region" description="Helical" evidence="9">
    <location>
        <begin position="366"/>
        <end position="389"/>
    </location>
</feature>
<feature type="transmembrane region" description="Helical" evidence="9">
    <location>
        <begin position="6"/>
        <end position="24"/>
    </location>
</feature>
<comment type="subcellular location">
    <subcellularLocation>
        <location evidence="1 9">Cell membrane</location>
        <topology evidence="1 9">Multi-pass membrane protein</topology>
    </subcellularLocation>
</comment>
<feature type="transmembrane region" description="Helical" evidence="9">
    <location>
        <begin position="36"/>
        <end position="56"/>
    </location>
</feature>
<comment type="function">
    <text evidence="10">Part of the ABC transporter complex MalEFGK involved in maltose/maltodextrin import. Probably responsible for the translocation of the substrate across the membrane.</text>
</comment>
<dbReference type="PANTHER" id="PTHR47314:SF1">
    <property type="entry name" value="MALTOSE_MALTODEXTRIN TRANSPORT SYSTEM PERMEASE PROTEIN MALF"/>
    <property type="match status" value="1"/>
</dbReference>
<dbReference type="InterPro" id="IPR035277">
    <property type="entry name" value="MalF_N"/>
</dbReference>
<dbReference type="EMBL" id="JAYGJQ010000002">
    <property type="protein sequence ID" value="MEA9357474.1"/>
    <property type="molecule type" value="Genomic_DNA"/>
</dbReference>
<dbReference type="PROSITE" id="PS50928">
    <property type="entry name" value="ABC_TM1"/>
    <property type="match status" value="1"/>
</dbReference>
<sequence>MWLSYALSISAIVLALVGIWIYAFQKKDAYKFFFPALVLFVLFSLVPISYSIYVSFTNLKTGHLLERKNVIELFENEKMIEPKSELLNFQVFKDQEDYLLVVDNLSAKFKAKDKSISLGSMAGLPPGVTKISNGDVLDLIEKNPEMKIVHPALGDYYFFRSDILAKIKPRYERLGNDKFKDNITGENLTEDTEIGQFKLAGESVGPGYYTFTGLSNYKELFFDPATNMVFLKTLSWTFVWAALSVILTFSLGSFLAVLLNDLEGKSKLIYRMVFIIPYSIPFFISVLIFKGMLNKDFGEVNTILSYFSISPVPWLENKLWARVSVLMVNLWLGFPYMLLVITGIIQSIPKSIYEASSLEGATKFQNFRFLTFPLVLRAMIPLLIGSFGFNLNNFVGIYLLTGGGPVMSDVSTPIGHTDILISYTYRLAFEGSQGQNFAMAAAVSMLIFVIVVALTFLNFKVSKLLKR</sequence>
<evidence type="ECO:0000256" key="10">
    <source>
        <dbReference type="RuleBase" id="RU367050"/>
    </source>
</evidence>
<dbReference type="Gene3D" id="3.10.650.10">
    <property type="entry name" value="MalF N-terminal region-like"/>
    <property type="match status" value="1"/>
</dbReference>
<evidence type="ECO:0000313" key="13">
    <source>
        <dbReference type="Proteomes" id="UP001302274"/>
    </source>
</evidence>
<keyword evidence="7 9" id="KW-1133">Transmembrane helix</keyword>
<dbReference type="SUPFAM" id="SSF160964">
    <property type="entry name" value="MalF N-terminal region-like"/>
    <property type="match status" value="1"/>
</dbReference>
<comment type="caution">
    <text evidence="12">The sequence shown here is derived from an EMBL/GenBank/DDBJ whole genome shotgun (WGS) entry which is preliminary data.</text>
</comment>
<feature type="domain" description="ABC transmembrane type-1" evidence="11">
    <location>
        <begin position="234"/>
        <end position="458"/>
    </location>
</feature>
<evidence type="ECO:0000256" key="7">
    <source>
        <dbReference type="ARBA" id="ARBA00022989"/>
    </source>
</evidence>
<proteinExistence type="inferred from homology"/>
<feature type="transmembrane region" description="Helical" evidence="9">
    <location>
        <begin position="437"/>
        <end position="459"/>
    </location>
</feature>
<accession>A0ABU5VWN7</accession>
<keyword evidence="13" id="KW-1185">Reference proteome</keyword>
<name>A0ABU5VWN7_9BACT</name>
<dbReference type="PANTHER" id="PTHR47314">
    <property type="entry name" value="MALTOSE/MALTODEXTRIN TRANSPORT SYSTEM PERMEASE PROTEIN MALF"/>
    <property type="match status" value="1"/>
</dbReference>
<dbReference type="RefSeq" id="WP_323577492.1">
    <property type="nucleotide sequence ID" value="NZ_JAYGJQ010000002.1"/>
</dbReference>
<evidence type="ECO:0000256" key="4">
    <source>
        <dbReference type="ARBA" id="ARBA00022475"/>
    </source>
</evidence>
<keyword evidence="3 9" id="KW-0813">Transport</keyword>
<dbReference type="InterPro" id="IPR035906">
    <property type="entry name" value="MetI-like_sf"/>
</dbReference>
<gene>
    <name evidence="12" type="ORF">SHI21_14700</name>
</gene>
<dbReference type="Proteomes" id="UP001302274">
    <property type="component" value="Unassembled WGS sequence"/>
</dbReference>
<evidence type="ECO:0000256" key="1">
    <source>
        <dbReference type="ARBA" id="ARBA00004651"/>
    </source>
</evidence>
<evidence type="ECO:0000313" key="12">
    <source>
        <dbReference type="EMBL" id="MEA9357474.1"/>
    </source>
</evidence>
<reference evidence="12 13" key="1">
    <citation type="submission" date="2023-11" db="EMBL/GenBank/DDBJ databases">
        <title>A Novel Polar Bacteriovorax (B. antarcticus) Isolated from the Biocrust in Antarctica.</title>
        <authorList>
            <person name="Mun W."/>
            <person name="Choi S.Y."/>
            <person name="Mitchell R.J."/>
        </authorList>
    </citation>
    <scope>NUCLEOTIDE SEQUENCE [LARGE SCALE GENOMIC DNA]</scope>
    <source>
        <strain evidence="12 13">PP10</strain>
    </source>
</reference>
<keyword evidence="6 9" id="KW-0812">Transmembrane</keyword>
<protein>
    <recommendedName>
        <fullName evidence="10">Maltose/maltodextrin transport system permease protein</fullName>
    </recommendedName>
</protein>
<dbReference type="InterPro" id="IPR032550">
    <property type="entry name" value="TM_PBP2_N"/>
</dbReference>
<dbReference type="CDD" id="cd06261">
    <property type="entry name" value="TM_PBP2"/>
    <property type="match status" value="1"/>
</dbReference>
<evidence type="ECO:0000256" key="9">
    <source>
        <dbReference type="RuleBase" id="RU363032"/>
    </source>
</evidence>
<dbReference type="Gene3D" id="1.10.3720.10">
    <property type="entry name" value="MetI-like"/>
    <property type="match status" value="1"/>
</dbReference>
<keyword evidence="8 9" id="KW-0472">Membrane</keyword>
<evidence type="ECO:0000256" key="5">
    <source>
        <dbReference type="ARBA" id="ARBA00022597"/>
    </source>
</evidence>
<dbReference type="InterPro" id="IPR000515">
    <property type="entry name" value="MetI-like"/>
</dbReference>